<dbReference type="RefSeq" id="WP_088705934.1">
    <property type="nucleotide sequence ID" value="NZ_LSTO01000001.1"/>
</dbReference>
<dbReference type="EMBL" id="LSTO01000001">
    <property type="protein sequence ID" value="OWW19011.1"/>
    <property type="molecule type" value="Genomic_DNA"/>
</dbReference>
<dbReference type="OrthoDB" id="9776369at2"/>
<evidence type="ECO:0000313" key="8">
    <source>
        <dbReference type="EMBL" id="OWW19011.1"/>
    </source>
</evidence>
<keyword evidence="5 8" id="KW-0067">ATP-binding</keyword>
<dbReference type="InterPro" id="IPR017871">
    <property type="entry name" value="ABC_transporter-like_CS"/>
</dbReference>
<dbReference type="InterPro" id="IPR027417">
    <property type="entry name" value="P-loop_NTPase"/>
</dbReference>
<evidence type="ECO:0000256" key="1">
    <source>
        <dbReference type="ARBA" id="ARBA00005417"/>
    </source>
</evidence>
<keyword evidence="2" id="KW-0813">Transport</keyword>
<dbReference type="PROSITE" id="PS00211">
    <property type="entry name" value="ABC_TRANSPORTER_1"/>
    <property type="match status" value="1"/>
</dbReference>
<dbReference type="Proteomes" id="UP000197535">
    <property type="component" value="Unassembled WGS sequence"/>
</dbReference>
<dbReference type="InterPro" id="IPR003593">
    <property type="entry name" value="AAA+_ATPase"/>
</dbReference>
<keyword evidence="6" id="KW-0029">Amino-acid transport</keyword>
<sequence>MPVPVLEARDIWSGYGEQQVLRGIDLVLQPRSITALIGANGAGKTTFLRTVSGLLRRTRGSIALNGKSIDGLPPHAVVAEGFVQSPEGKQLFLEMSIHENLLIGATNPRAKARRSQTLREVFDLFPILEERKAQPASTLSGGQQQMLAVGRALMAMPAVLALDEPSLGLAPIMVDRLFDSIRALKHRDLAILVIEQNVNQVLEMADHGYVVENGTIAMEGTGSELLHNPHLRSTYLGI</sequence>
<evidence type="ECO:0000313" key="9">
    <source>
        <dbReference type="Proteomes" id="UP000197535"/>
    </source>
</evidence>
<dbReference type="GO" id="GO:0015807">
    <property type="term" value="P:L-amino acid transport"/>
    <property type="evidence" value="ECO:0007669"/>
    <property type="project" value="TreeGrafter"/>
</dbReference>
<comment type="caution">
    <text evidence="8">The sequence shown here is derived from an EMBL/GenBank/DDBJ whole genome shotgun (WGS) entry which is preliminary data.</text>
</comment>
<evidence type="ECO:0000256" key="5">
    <source>
        <dbReference type="ARBA" id="ARBA00022840"/>
    </source>
</evidence>
<keyword evidence="9" id="KW-1185">Reference proteome</keyword>
<dbReference type="GO" id="GO:0015658">
    <property type="term" value="F:branched-chain amino acid transmembrane transporter activity"/>
    <property type="evidence" value="ECO:0007669"/>
    <property type="project" value="TreeGrafter"/>
</dbReference>
<proteinExistence type="inferred from homology"/>
<dbReference type="PANTHER" id="PTHR43820">
    <property type="entry name" value="HIGH-AFFINITY BRANCHED-CHAIN AMINO ACID TRANSPORT ATP-BINDING PROTEIN LIVF"/>
    <property type="match status" value="1"/>
</dbReference>
<dbReference type="Pfam" id="PF00005">
    <property type="entry name" value="ABC_tran"/>
    <property type="match status" value="1"/>
</dbReference>
<gene>
    <name evidence="8" type="primary">livF</name>
    <name evidence="8" type="ORF">AYR66_05420</name>
</gene>
<dbReference type="InterPro" id="IPR052156">
    <property type="entry name" value="BCAA_Transport_ATP-bd_LivF"/>
</dbReference>
<dbReference type="AlphaFoldDB" id="A0A254T8N2"/>
<dbReference type="PANTHER" id="PTHR43820:SF4">
    <property type="entry name" value="HIGH-AFFINITY BRANCHED-CHAIN AMINO ACID TRANSPORT ATP-BINDING PROTEIN LIVF"/>
    <property type="match status" value="1"/>
</dbReference>
<evidence type="ECO:0000256" key="2">
    <source>
        <dbReference type="ARBA" id="ARBA00022448"/>
    </source>
</evidence>
<organism evidence="8 9">
    <name type="scientific">Noviherbaspirillum denitrificans</name>
    <dbReference type="NCBI Taxonomy" id="1968433"/>
    <lineage>
        <taxon>Bacteria</taxon>
        <taxon>Pseudomonadati</taxon>
        <taxon>Pseudomonadota</taxon>
        <taxon>Betaproteobacteria</taxon>
        <taxon>Burkholderiales</taxon>
        <taxon>Oxalobacteraceae</taxon>
        <taxon>Noviherbaspirillum</taxon>
    </lineage>
</organism>
<dbReference type="SMART" id="SM00382">
    <property type="entry name" value="AAA"/>
    <property type="match status" value="1"/>
</dbReference>
<accession>A0A254T8N2</accession>
<comment type="similarity">
    <text evidence="1">Belongs to the ABC transporter superfamily.</text>
</comment>
<dbReference type="Gene3D" id="3.40.50.300">
    <property type="entry name" value="P-loop containing nucleotide triphosphate hydrolases"/>
    <property type="match status" value="1"/>
</dbReference>
<keyword evidence="3" id="KW-0472">Membrane</keyword>
<dbReference type="CDD" id="cd03224">
    <property type="entry name" value="ABC_TM1139_LivF_branched"/>
    <property type="match status" value="1"/>
</dbReference>
<evidence type="ECO:0000259" key="7">
    <source>
        <dbReference type="PROSITE" id="PS50893"/>
    </source>
</evidence>
<name>A0A254T8N2_9BURK</name>
<dbReference type="GO" id="GO:0005524">
    <property type="term" value="F:ATP binding"/>
    <property type="evidence" value="ECO:0007669"/>
    <property type="project" value="UniProtKB-KW"/>
</dbReference>
<dbReference type="SUPFAM" id="SSF52540">
    <property type="entry name" value="P-loop containing nucleoside triphosphate hydrolases"/>
    <property type="match status" value="1"/>
</dbReference>
<evidence type="ECO:0000256" key="4">
    <source>
        <dbReference type="ARBA" id="ARBA00022741"/>
    </source>
</evidence>
<evidence type="ECO:0000256" key="3">
    <source>
        <dbReference type="ARBA" id="ARBA00022475"/>
    </source>
</evidence>
<keyword evidence="3" id="KW-1003">Cell membrane</keyword>
<reference evidence="8 9" key="1">
    <citation type="submission" date="2016-02" db="EMBL/GenBank/DDBJ databases">
        <authorList>
            <person name="Wen L."/>
            <person name="He K."/>
            <person name="Yang H."/>
        </authorList>
    </citation>
    <scope>NUCLEOTIDE SEQUENCE [LARGE SCALE GENOMIC DNA]</scope>
    <source>
        <strain evidence="8 9">TSA40</strain>
    </source>
</reference>
<feature type="domain" description="ABC transporter" evidence="7">
    <location>
        <begin position="6"/>
        <end position="238"/>
    </location>
</feature>
<dbReference type="GO" id="GO:0016887">
    <property type="term" value="F:ATP hydrolysis activity"/>
    <property type="evidence" value="ECO:0007669"/>
    <property type="project" value="InterPro"/>
</dbReference>
<dbReference type="PROSITE" id="PS50893">
    <property type="entry name" value="ABC_TRANSPORTER_2"/>
    <property type="match status" value="1"/>
</dbReference>
<keyword evidence="4" id="KW-0547">Nucleotide-binding</keyword>
<evidence type="ECO:0000256" key="6">
    <source>
        <dbReference type="ARBA" id="ARBA00022970"/>
    </source>
</evidence>
<protein>
    <submittedName>
        <fullName evidence="8">ABC transporter ATP-binding protein</fullName>
    </submittedName>
</protein>
<dbReference type="InterPro" id="IPR003439">
    <property type="entry name" value="ABC_transporter-like_ATP-bd"/>
</dbReference>